<dbReference type="OrthoDB" id="166375at2759"/>
<evidence type="ECO:0000256" key="5">
    <source>
        <dbReference type="SAM" id="MobiDB-lite"/>
    </source>
</evidence>
<feature type="compositionally biased region" description="Polar residues" evidence="5">
    <location>
        <begin position="124"/>
        <end position="136"/>
    </location>
</feature>
<dbReference type="SMART" id="SM00719">
    <property type="entry name" value="Plus3"/>
    <property type="match status" value="1"/>
</dbReference>
<dbReference type="GO" id="GO:0016593">
    <property type="term" value="C:Cdc73/Paf1 complex"/>
    <property type="evidence" value="ECO:0007669"/>
    <property type="project" value="TreeGrafter"/>
</dbReference>
<dbReference type="Gene3D" id="3.90.70.200">
    <property type="entry name" value="Plus-3 domain"/>
    <property type="match status" value="1"/>
</dbReference>
<feature type="compositionally biased region" description="Acidic residues" evidence="5">
    <location>
        <begin position="96"/>
        <end position="105"/>
    </location>
</feature>
<accession>A0A4S8M1H4</accession>
<dbReference type="Pfam" id="PF03126">
    <property type="entry name" value="Plus-3"/>
    <property type="match status" value="1"/>
</dbReference>
<dbReference type="SUPFAM" id="SSF159042">
    <property type="entry name" value="Plus3-like"/>
    <property type="match status" value="1"/>
</dbReference>
<dbReference type="PROSITE" id="PS51360">
    <property type="entry name" value="PLUS3"/>
    <property type="match status" value="1"/>
</dbReference>
<dbReference type="PANTHER" id="PTHR13115">
    <property type="entry name" value="RNA POLYMERASE-ASSOCIATED PROTEIN RTF1 HOMOLOG"/>
    <property type="match status" value="1"/>
</dbReference>
<feature type="region of interest" description="Disordered" evidence="5">
    <location>
        <begin position="23"/>
        <end position="136"/>
    </location>
</feature>
<dbReference type="EMBL" id="ML179188">
    <property type="protein sequence ID" value="THU95934.1"/>
    <property type="molecule type" value="Genomic_DNA"/>
</dbReference>
<feature type="compositionally biased region" description="Polar residues" evidence="5">
    <location>
        <begin position="405"/>
        <end position="414"/>
    </location>
</feature>
<keyword evidence="8" id="KW-1185">Reference proteome</keyword>
<reference evidence="7 8" key="1">
    <citation type="journal article" date="2019" name="Nat. Ecol. Evol.">
        <title>Megaphylogeny resolves global patterns of mushroom evolution.</title>
        <authorList>
            <person name="Varga T."/>
            <person name="Krizsan K."/>
            <person name="Foldi C."/>
            <person name="Dima B."/>
            <person name="Sanchez-Garcia M."/>
            <person name="Sanchez-Ramirez S."/>
            <person name="Szollosi G.J."/>
            <person name="Szarkandi J.G."/>
            <person name="Papp V."/>
            <person name="Albert L."/>
            <person name="Andreopoulos W."/>
            <person name="Angelini C."/>
            <person name="Antonin V."/>
            <person name="Barry K.W."/>
            <person name="Bougher N.L."/>
            <person name="Buchanan P."/>
            <person name="Buyck B."/>
            <person name="Bense V."/>
            <person name="Catcheside P."/>
            <person name="Chovatia M."/>
            <person name="Cooper J."/>
            <person name="Damon W."/>
            <person name="Desjardin D."/>
            <person name="Finy P."/>
            <person name="Geml J."/>
            <person name="Haridas S."/>
            <person name="Hughes K."/>
            <person name="Justo A."/>
            <person name="Karasinski D."/>
            <person name="Kautmanova I."/>
            <person name="Kiss B."/>
            <person name="Kocsube S."/>
            <person name="Kotiranta H."/>
            <person name="LaButti K.M."/>
            <person name="Lechner B.E."/>
            <person name="Liimatainen K."/>
            <person name="Lipzen A."/>
            <person name="Lukacs Z."/>
            <person name="Mihaltcheva S."/>
            <person name="Morgado L.N."/>
            <person name="Niskanen T."/>
            <person name="Noordeloos M.E."/>
            <person name="Ohm R.A."/>
            <person name="Ortiz-Santana B."/>
            <person name="Ovrebo C."/>
            <person name="Racz N."/>
            <person name="Riley R."/>
            <person name="Savchenko A."/>
            <person name="Shiryaev A."/>
            <person name="Soop K."/>
            <person name="Spirin V."/>
            <person name="Szebenyi C."/>
            <person name="Tomsovsky M."/>
            <person name="Tulloss R.E."/>
            <person name="Uehling J."/>
            <person name="Grigoriev I.V."/>
            <person name="Vagvolgyi C."/>
            <person name="Papp T."/>
            <person name="Martin F.M."/>
            <person name="Miettinen O."/>
            <person name="Hibbett D.S."/>
            <person name="Nagy L.G."/>
        </authorList>
    </citation>
    <scope>NUCLEOTIDE SEQUENCE [LARGE SCALE GENOMIC DNA]</scope>
    <source>
        <strain evidence="7 8">CBS 962.96</strain>
    </source>
</reference>
<name>A0A4S8M1H4_DENBC</name>
<dbReference type="GO" id="GO:1990269">
    <property type="term" value="F:RNA polymerase II C-terminal domain phosphoserine binding"/>
    <property type="evidence" value="ECO:0007669"/>
    <property type="project" value="TreeGrafter"/>
</dbReference>
<dbReference type="InterPro" id="IPR004343">
    <property type="entry name" value="Plus-3_dom"/>
</dbReference>
<keyword evidence="2" id="KW-0805">Transcription regulation</keyword>
<evidence type="ECO:0000256" key="2">
    <source>
        <dbReference type="ARBA" id="ARBA00023015"/>
    </source>
</evidence>
<dbReference type="PANTHER" id="PTHR13115:SF8">
    <property type="entry name" value="RNA POLYMERASE-ASSOCIATED PROTEIN RTF1 HOMOLOG"/>
    <property type="match status" value="1"/>
</dbReference>
<keyword evidence="3" id="KW-0804">Transcription</keyword>
<dbReference type="AlphaFoldDB" id="A0A4S8M1H4"/>
<feature type="compositionally biased region" description="Polar residues" evidence="5">
    <location>
        <begin position="420"/>
        <end position="445"/>
    </location>
</feature>
<sequence>MSEFDREDILAQRMEEVQKIKDKRAISQMVNAQRTEPDGVAKAAKRQHTARGSTKEKTRKLDELRARRKAKDEKKQSRGSGNSPKRERSETPMDMETSDEEDEDGMISKIEQEEEREAKLFGKPTSTSVSDNEPTNMTDLENIRLTRGHLAKHCMAPWFEEYVKGAWVRYLIGNESGQPVYRICEIVGLSDSKPYKIDGVAFDKHAELKHGKASRTFPLDRVSNSGFLPKEYERLTKTYNSESIKLPTKAVAERKRAELRRLETQPMTEETDLNHVLARKNALSTHRPAGWVTYERSRLVQERTLAQRRQDLKELEEIDRKIAEFDAEHGTGSEATSTPNHDNSDVLSKLSEKNRKANAEAVRRAEAMEAERRRRERKLALAGNSGTATPTDPSARLRMIPRTFNAVTPNSRPATPNPSTPGKTSEQAKVASPASTNGKSFESSVIQSLEVDLGDF</sequence>
<evidence type="ECO:0000256" key="1">
    <source>
        <dbReference type="ARBA" id="ARBA00004123"/>
    </source>
</evidence>
<dbReference type="Proteomes" id="UP000297245">
    <property type="component" value="Unassembled WGS sequence"/>
</dbReference>
<gene>
    <name evidence="7" type="ORF">K435DRAFT_778790</name>
</gene>
<comment type="subcellular location">
    <subcellularLocation>
        <location evidence="1">Nucleus</location>
    </subcellularLocation>
</comment>
<evidence type="ECO:0000259" key="6">
    <source>
        <dbReference type="PROSITE" id="PS51360"/>
    </source>
</evidence>
<proteinExistence type="predicted"/>
<feature type="compositionally biased region" description="Basic and acidic residues" evidence="5">
    <location>
        <begin position="53"/>
        <end position="76"/>
    </location>
</feature>
<evidence type="ECO:0000256" key="4">
    <source>
        <dbReference type="ARBA" id="ARBA00023242"/>
    </source>
</evidence>
<dbReference type="InterPro" id="IPR036128">
    <property type="entry name" value="Plus3-like_sf"/>
</dbReference>
<evidence type="ECO:0000313" key="8">
    <source>
        <dbReference type="Proteomes" id="UP000297245"/>
    </source>
</evidence>
<feature type="compositionally biased region" description="Basic and acidic residues" evidence="5">
    <location>
        <begin position="350"/>
        <end position="373"/>
    </location>
</feature>
<evidence type="ECO:0000313" key="7">
    <source>
        <dbReference type="EMBL" id="THU95934.1"/>
    </source>
</evidence>
<organism evidence="7 8">
    <name type="scientific">Dendrothele bispora (strain CBS 962.96)</name>
    <dbReference type="NCBI Taxonomy" id="1314807"/>
    <lineage>
        <taxon>Eukaryota</taxon>
        <taxon>Fungi</taxon>
        <taxon>Dikarya</taxon>
        <taxon>Basidiomycota</taxon>
        <taxon>Agaricomycotina</taxon>
        <taxon>Agaricomycetes</taxon>
        <taxon>Agaricomycetidae</taxon>
        <taxon>Agaricales</taxon>
        <taxon>Agaricales incertae sedis</taxon>
        <taxon>Dendrothele</taxon>
    </lineage>
</organism>
<keyword evidence="4" id="KW-0539">Nucleus</keyword>
<dbReference type="GO" id="GO:0003677">
    <property type="term" value="F:DNA binding"/>
    <property type="evidence" value="ECO:0007669"/>
    <property type="project" value="InterPro"/>
</dbReference>
<feature type="domain" description="Plus3" evidence="6">
    <location>
        <begin position="134"/>
        <end position="264"/>
    </location>
</feature>
<protein>
    <submittedName>
        <fullName evidence="7">Plus-3-domain-containing protein</fullName>
    </submittedName>
</protein>
<evidence type="ECO:0000256" key="3">
    <source>
        <dbReference type="ARBA" id="ARBA00023163"/>
    </source>
</evidence>
<feature type="region of interest" description="Disordered" evidence="5">
    <location>
        <begin position="325"/>
        <end position="445"/>
    </location>
</feature>